<evidence type="ECO:0000313" key="2">
    <source>
        <dbReference type="Proteomes" id="UP000615455"/>
    </source>
</evidence>
<dbReference type="Proteomes" id="UP000615455">
    <property type="component" value="Unassembled WGS sequence"/>
</dbReference>
<reference evidence="2" key="1">
    <citation type="journal article" date="2019" name="Int. J. Syst. Evol. Microbiol.">
        <title>The Global Catalogue of Microorganisms (GCM) 10K type strain sequencing project: providing services to taxonomists for standard genome sequencing and annotation.</title>
        <authorList>
            <consortium name="The Broad Institute Genomics Platform"/>
            <consortium name="The Broad Institute Genome Sequencing Center for Infectious Disease"/>
            <person name="Wu L."/>
            <person name="Ma J."/>
        </authorList>
    </citation>
    <scope>NUCLEOTIDE SEQUENCE [LARGE SCALE GENOMIC DNA]</scope>
    <source>
        <strain evidence="2">CGMCC 1.15043</strain>
    </source>
</reference>
<evidence type="ECO:0000313" key="1">
    <source>
        <dbReference type="EMBL" id="GFZ78842.1"/>
    </source>
</evidence>
<proteinExistence type="predicted"/>
<accession>A0ABQ1ENJ1</accession>
<gene>
    <name evidence="1" type="ORF">GCM10008018_25480</name>
</gene>
<name>A0ABQ1ENJ1_9BACL</name>
<keyword evidence="2" id="KW-1185">Reference proteome</keyword>
<protein>
    <submittedName>
        <fullName evidence="1">Uncharacterized protein</fullName>
    </submittedName>
</protein>
<organism evidence="1 2">
    <name type="scientific">Paenibacillus marchantiophytorum</name>
    <dbReference type="NCBI Taxonomy" id="1619310"/>
    <lineage>
        <taxon>Bacteria</taxon>
        <taxon>Bacillati</taxon>
        <taxon>Bacillota</taxon>
        <taxon>Bacilli</taxon>
        <taxon>Bacillales</taxon>
        <taxon>Paenibacillaceae</taxon>
        <taxon>Paenibacillus</taxon>
    </lineage>
</organism>
<sequence length="49" mass="5587">MSVTPLLFASTAAFFNKLWASESHPTSKLTLRKPRSRNLLNPQLQKVLF</sequence>
<dbReference type="EMBL" id="BMHE01000010">
    <property type="protein sequence ID" value="GFZ78842.1"/>
    <property type="molecule type" value="Genomic_DNA"/>
</dbReference>
<comment type="caution">
    <text evidence="1">The sequence shown here is derived from an EMBL/GenBank/DDBJ whole genome shotgun (WGS) entry which is preliminary data.</text>
</comment>